<dbReference type="EMBL" id="CAJVQB010019375">
    <property type="protein sequence ID" value="CAG8790933.1"/>
    <property type="molecule type" value="Genomic_DNA"/>
</dbReference>
<proteinExistence type="predicted"/>
<accession>A0ABN7VPR2</accession>
<dbReference type="Proteomes" id="UP000789901">
    <property type="component" value="Unassembled WGS sequence"/>
</dbReference>
<reference evidence="1 2" key="1">
    <citation type="submission" date="2021-06" db="EMBL/GenBank/DDBJ databases">
        <authorList>
            <person name="Kallberg Y."/>
            <person name="Tangrot J."/>
            <person name="Rosling A."/>
        </authorList>
    </citation>
    <scope>NUCLEOTIDE SEQUENCE [LARGE SCALE GENOMIC DNA]</scope>
    <source>
        <strain evidence="1 2">120-4 pot B 10/14</strain>
    </source>
</reference>
<comment type="caution">
    <text evidence="1">The sequence shown here is derived from an EMBL/GenBank/DDBJ whole genome shotgun (WGS) entry which is preliminary data.</text>
</comment>
<organism evidence="1 2">
    <name type="scientific">Gigaspora margarita</name>
    <dbReference type="NCBI Taxonomy" id="4874"/>
    <lineage>
        <taxon>Eukaryota</taxon>
        <taxon>Fungi</taxon>
        <taxon>Fungi incertae sedis</taxon>
        <taxon>Mucoromycota</taxon>
        <taxon>Glomeromycotina</taxon>
        <taxon>Glomeromycetes</taxon>
        <taxon>Diversisporales</taxon>
        <taxon>Gigasporaceae</taxon>
        <taxon>Gigaspora</taxon>
    </lineage>
</organism>
<evidence type="ECO:0000313" key="2">
    <source>
        <dbReference type="Proteomes" id="UP000789901"/>
    </source>
</evidence>
<feature type="non-terminal residue" evidence="1">
    <location>
        <position position="41"/>
    </location>
</feature>
<protein>
    <submittedName>
        <fullName evidence="1">22427_t:CDS:1</fullName>
    </submittedName>
</protein>
<gene>
    <name evidence="1" type="ORF">GMARGA_LOCUS21221</name>
</gene>
<sequence length="41" mass="4774">MSFSIFANIMKLCTQSILDNDFEKDEKNTDELDCYILEKPA</sequence>
<name>A0ABN7VPR2_GIGMA</name>
<evidence type="ECO:0000313" key="1">
    <source>
        <dbReference type="EMBL" id="CAG8790933.1"/>
    </source>
</evidence>
<keyword evidence="2" id="KW-1185">Reference proteome</keyword>